<feature type="domain" description="NADP-dependent oxidoreductase" evidence="4">
    <location>
        <begin position="15"/>
        <end position="270"/>
    </location>
</feature>
<evidence type="ECO:0000256" key="1">
    <source>
        <dbReference type="PIRSR" id="PIRSR000097-1"/>
    </source>
</evidence>
<dbReference type="GO" id="GO:0016491">
    <property type="term" value="F:oxidoreductase activity"/>
    <property type="evidence" value="ECO:0007669"/>
    <property type="project" value="InterPro"/>
</dbReference>
<gene>
    <name evidence="5" type="ORF">COS11_00225</name>
</gene>
<dbReference type="PRINTS" id="PR00069">
    <property type="entry name" value="ALDKETRDTASE"/>
</dbReference>
<dbReference type="InterPro" id="IPR036812">
    <property type="entry name" value="NAD(P)_OxRdtase_dom_sf"/>
</dbReference>
<protein>
    <submittedName>
        <fullName evidence="5">Aldo/keto reductase</fullName>
    </submittedName>
</protein>
<dbReference type="CDD" id="cd19072">
    <property type="entry name" value="AKR_AKR3F1-like"/>
    <property type="match status" value="1"/>
</dbReference>
<dbReference type="Gene3D" id="3.20.20.100">
    <property type="entry name" value="NADP-dependent oxidoreductase domain"/>
    <property type="match status" value="1"/>
</dbReference>
<proteinExistence type="predicted"/>
<evidence type="ECO:0000256" key="2">
    <source>
        <dbReference type="PIRSR" id="PIRSR000097-2"/>
    </source>
</evidence>
<evidence type="ECO:0000313" key="6">
    <source>
        <dbReference type="Proteomes" id="UP000228886"/>
    </source>
</evidence>
<comment type="caution">
    <text evidence="5">The sequence shown here is derived from an EMBL/GenBank/DDBJ whole genome shotgun (WGS) entry which is preliminary data.</text>
</comment>
<dbReference type="PANTHER" id="PTHR43638:SF3">
    <property type="entry name" value="ALDEHYDE REDUCTASE"/>
    <property type="match status" value="1"/>
</dbReference>
<accession>A0A2M7EAP0</accession>
<feature type="active site" description="Proton donor" evidence="1">
    <location>
        <position position="57"/>
    </location>
</feature>
<evidence type="ECO:0000313" key="5">
    <source>
        <dbReference type="EMBL" id="PIV64816.1"/>
    </source>
</evidence>
<reference evidence="6" key="1">
    <citation type="submission" date="2017-09" db="EMBL/GenBank/DDBJ databases">
        <title>Depth-based differentiation of microbial function through sediment-hosted aquifers and enrichment of novel symbionts in the deep terrestrial subsurface.</title>
        <authorList>
            <person name="Probst A.J."/>
            <person name="Ladd B."/>
            <person name="Jarett J.K."/>
            <person name="Geller-Mcgrath D.E."/>
            <person name="Sieber C.M.K."/>
            <person name="Emerson J.B."/>
            <person name="Anantharaman K."/>
            <person name="Thomas B.C."/>
            <person name="Malmstrom R."/>
            <person name="Stieglmeier M."/>
            <person name="Klingl A."/>
            <person name="Woyke T."/>
            <person name="Ryan C.M."/>
            <person name="Banfield J.F."/>
        </authorList>
    </citation>
    <scope>NUCLEOTIDE SEQUENCE [LARGE SCALE GENOMIC DNA]</scope>
</reference>
<organism evidence="5 6">
    <name type="scientific">bacterium (Candidatus Ratteibacteria) CG01_land_8_20_14_3_00_40_19</name>
    <dbReference type="NCBI Taxonomy" id="2014290"/>
    <lineage>
        <taxon>Bacteria</taxon>
        <taxon>Candidatus Ratteibacteria</taxon>
    </lineage>
</organism>
<dbReference type="PANTHER" id="PTHR43638">
    <property type="entry name" value="OXIDOREDUCTASE, ALDO/KETO REDUCTASE FAMILY PROTEIN"/>
    <property type="match status" value="1"/>
</dbReference>
<dbReference type="AlphaFoldDB" id="A0A2M7EAP0"/>
<feature type="site" description="Lowers pKa of active site Tyr" evidence="3">
    <location>
        <position position="83"/>
    </location>
</feature>
<dbReference type="Proteomes" id="UP000228886">
    <property type="component" value="Unassembled WGS sequence"/>
</dbReference>
<evidence type="ECO:0000259" key="4">
    <source>
        <dbReference type="Pfam" id="PF00248"/>
    </source>
</evidence>
<dbReference type="InterPro" id="IPR020471">
    <property type="entry name" value="AKR"/>
</dbReference>
<dbReference type="InterPro" id="IPR023210">
    <property type="entry name" value="NADP_OxRdtase_dom"/>
</dbReference>
<evidence type="ECO:0000256" key="3">
    <source>
        <dbReference type="PIRSR" id="PIRSR000097-3"/>
    </source>
</evidence>
<dbReference type="SUPFAM" id="SSF51430">
    <property type="entry name" value="NAD(P)-linked oxidoreductase"/>
    <property type="match status" value="1"/>
</dbReference>
<name>A0A2M7EAP0_9BACT</name>
<feature type="binding site" evidence="2">
    <location>
        <position position="116"/>
    </location>
    <ligand>
        <name>substrate</name>
    </ligand>
</feature>
<dbReference type="PIRSF" id="PIRSF000097">
    <property type="entry name" value="AKR"/>
    <property type="match status" value="1"/>
</dbReference>
<dbReference type="Pfam" id="PF00248">
    <property type="entry name" value="Aldo_ket_red"/>
    <property type="match status" value="1"/>
</dbReference>
<sequence>MEYKSLSGEVKIPALGIGTWGMGGEFSKDYSSDKKDIFALKTAISLGMTHIDTAELYAGGHCEELVGEAIKNFDREKISITTKVWENHLKYDALIQAAKRSLKRMKIEYIDLYLIHWPNPNVSLKETIRAMDFLVDQGVVRFSGVSNFSLSLLKEAQGYSKNKIVANQVEYNLLERAPEKELLPYCQEKDIMLVAYKPLARGELAKPGYKLLDFLTKKYKKSLAQISLNWLISKPKVVVIPKASTIAHLEDNLGAVGWRLEKEDLRKLDKNFTP</sequence>
<dbReference type="EMBL" id="PETL01000014">
    <property type="protein sequence ID" value="PIV64816.1"/>
    <property type="molecule type" value="Genomic_DNA"/>
</dbReference>